<dbReference type="PANTHER" id="PTHR31123">
    <property type="entry name" value="ACCUMULATION OF DYADS PROTEIN 2-RELATED"/>
    <property type="match status" value="1"/>
</dbReference>
<feature type="transmembrane region" description="Helical" evidence="6">
    <location>
        <begin position="221"/>
        <end position="238"/>
    </location>
</feature>
<accession>A0A9P8I4I7</accession>
<evidence type="ECO:0000313" key="8">
    <source>
        <dbReference type="Proteomes" id="UP000698800"/>
    </source>
</evidence>
<evidence type="ECO:0000256" key="6">
    <source>
        <dbReference type="SAM" id="Phobius"/>
    </source>
</evidence>
<gene>
    <name evidence="7" type="ORF">FGG08_006811</name>
</gene>
<dbReference type="Proteomes" id="UP000698800">
    <property type="component" value="Unassembled WGS sequence"/>
</dbReference>
<proteinExistence type="inferred from homology"/>
<dbReference type="GO" id="GO:0015123">
    <property type="term" value="F:acetate transmembrane transporter activity"/>
    <property type="evidence" value="ECO:0007669"/>
    <property type="project" value="TreeGrafter"/>
</dbReference>
<organism evidence="7 8">
    <name type="scientific">Glutinoglossum americanum</name>
    <dbReference type="NCBI Taxonomy" id="1670608"/>
    <lineage>
        <taxon>Eukaryota</taxon>
        <taxon>Fungi</taxon>
        <taxon>Dikarya</taxon>
        <taxon>Ascomycota</taxon>
        <taxon>Pezizomycotina</taxon>
        <taxon>Geoglossomycetes</taxon>
        <taxon>Geoglossales</taxon>
        <taxon>Geoglossaceae</taxon>
        <taxon>Glutinoglossum</taxon>
    </lineage>
</organism>
<dbReference type="PANTHER" id="PTHR31123:SF4">
    <property type="entry name" value="PROTEIN ALCS"/>
    <property type="match status" value="1"/>
</dbReference>
<dbReference type="InterPro" id="IPR051633">
    <property type="entry name" value="AceTr"/>
</dbReference>
<dbReference type="Pfam" id="PF01184">
    <property type="entry name" value="Gpr1_Fun34_YaaH"/>
    <property type="match status" value="1"/>
</dbReference>
<dbReference type="AlphaFoldDB" id="A0A9P8I4I7"/>
<evidence type="ECO:0000256" key="4">
    <source>
        <dbReference type="ARBA" id="ARBA00022989"/>
    </source>
</evidence>
<sequence length="273" mass="29542">MAHHKSSISLHEYSVDNSFDLGPRNHNVRSEETLSGSRAPGTISISLALFEKLTQQRSADDHHHLKHGNPSPVAMLGNLVSLTPLACDLMGWRNTQGHGFASTGVYMFMGGLLMIIGSVMEWYLGNTFSFVVFASLGGFWLSFAATLIPWFNAAGAYSKTGSAAEGAANSSYQSGFVCSLRTNIILVVIFLTLAVAFPMLAGADWQLAQKNVQIAQDLQKIGAAFLFVTSIAGWYAFIGSMLQCVDFPFDLPMGDLHIIPSGSDKRKLKGEEV</sequence>
<dbReference type="InterPro" id="IPR000791">
    <property type="entry name" value="Gpr1/Fun34/SatP-like"/>
</dbReference>
<keyword evidence="3 6" id="KW-0812">Transmembrane</keyword>
<keyword evidence="4 6" id="KW-1133">Transmembrane helix</keyword>
<name>A0A9P8I4I7_9PEZI</name>
<comment type="caution">
    <text evidence="7">The sequence shown here is derived from an EMBL/GenBank/DDBJ whole genome shotgun (WGS) entry which is preliminary data.</text>
</comment>
<evidence type="ECO:0000256" key="1">
    <source>
        <dbReference type="ARBA" id="ARBA00004141"/>
    </source>
</evidence>
<reference evidence="7" key="1">
    <citation type="submission" date="2021-03" db="EMBL/GenBank/DDBJ databases">
        <title>Comparative genomics and phylogenomic investigation of the class Geoglossomycetes provide insights into ecological specialization and systematics.</title>
        <authorList>
            <person name="Melie T."/>
            <person name="Pirro S."/>
            <person name="Miller A.N."/>
            <person name="Quandt A."/>
        </authorList>
    </citation>
    <scope>NUCLEOTIDE SEQUENCE</scope>
    <source>
        <strain evidence="7">GBOQ0MN5Z8</strain>
    </source>
</reference>
<protein>
    <submittedName>
        <fullName evidence="7">Uncharacterized protein</fullName>
    </submittedName>
</protein>
<comment type="subcellular location">
    <subcellularLocation>
        <location evidence="1">Membrane</location>
        <topology evidence="1">Multi-pass membrane protein</topology>
    </subcellularLocation>
</comment>
<evidence type="ECO:0000256" key="2">
    <source>
        <dbReference type="ARBA" id="ARBA00005587"/>
    </source>
</evidence>
<keyword evidence="8" id="KW-1185">Reference proteome</keyword>
<feature type="transmembrane region" description="Helical" evidence="6">
    <location>
        <begin position="104"/>
        <end position="124"/>
    </location>
</feature>
<dbReference type="OrthoDB" id="3648309at2759"/>
<feature type="transmembrane region" description="Helical" evidence="6">
    <location>
        <begin position="130"/>
        <end position="151"/>
    </location>
</feature>
<keyword evidence="5 6" id="KW-0472">Membrane</keyword>
<dbReference type="GO" id="GO:0005886">
    <property type="term" value="C:plasma membrane"/>
    <property type="evidence" value="ECO:0007669"/>
    <property type="project" value="TreeGrafter"/>
</dbReference>
<comment type="similarity">
    <text evidence="2">Belongs to the acetate uptake transporter (AceTr) (TC 2.A.96) family.</text>
</comment>
<dbReference type="EMBL" id="JAGHQL010000216">
    <property type="protein sequence ID" value="KAH0536296.1"/>
    <property type="molecule type" value="Genomic_DNA"/>
</dbReference>
<evidence type="ECO:0000313" key="7">
    <source>
        <dbReference type="EMBL" id="KAH0536296.1"/>
    </source>
</evidence>
<evidence type="ECO:0000256" key="5">
    <source>
        <dbReference type="ARBA" id="ARBA00023136"/>
    </source>
</evidence>
<feature type="transmembrane region" description="Helical" evidence="6">
    <location>
        <begin position="184"/>
        <end position="201"/>
    </location>
</feature>
<evidence type="ECO:0000256" key="3">
    <source>
        <dbReference type="ARBA" id="ARBA00022692"/>
    </source>
</evidence>